<protein>
    <submittedName>
        <fullName evidence="2">Magnesium-dependent phosphatase-1</fullName>
    </submittedName>
</protein>
<dbReference type="Pfam" id="PF12689">
    <property type="entry name" value="Acid_PPase"/>
    <property type="match status" value="1"/>
</dbReference>
<gene>
    <name evidence="2" type="ORF">K432DRAFT_381533</name>
</gene>
<dbReference type="SFLD" id="SFLDG01129">
    <property type="entry name" value="C1.5:_HAD__Beta-PGM__Phosphata"/>
    <property type="match status" value="1"/>
</dbReference>
<evidence type="ECO:0000256" key="1">
    <source>
        <dbReference type="SAM" id="MobiDB-lite"/>
    </source>
</evidence>
<dbReference type="EMBL" id="KV744930">
    <property type="protein sequence ID" value="OCK81186.1"/>
    <property type="molecule type" value="Genomic_DNA"/>
</dbReference>
<proteinExistence type="predicted"/>
<dbReference type="NCBIfam" id="TIGR01685">
    <property type="entry name" value="MDP-1"/>
    <property type="match status" value="1"/>
</dbReference>
<keyword evidence="3" id="KW-1185">Reference proteome</keyword>
<organism evidence="2 3">
    <name type="scientific">Lepidopterella palustris CBS 459.81</name>
    <dbReference type="NCBI Taxonomy" id="1314670"/>
    <lineage>
        <taxon>Eukaryota</taxon>
        <taxon>Fungi</taxon>
        <taxon>Dikarya</taxon>
        <taxon>Ascomycota</taxon>
        <taxon>Pezizomycotina</taxon>
        <taxon>Dothideomycetes</taxon>
        <taxon>Pleosporomycetidae</taxon>
        <taxon>Mytilinidiales</taxon>
        <taxon>Argynnaceae</taxon>
        <taxon>Lepidopterella</taxon>
    </lineage>
</organism>
<dbReference type="PANTHER" id="PTHR17901">
    <property type="entry name" value="MAGNESIUM-DEPENDENT PHOSPHATASE 1 MDP1"/>
    <property type="match status" value="1"/>
</dbReference>
<dbReference type="InterPro" id="IPR036412">
    <property type="entry name" value="HAD-like_sf"/>
</dbReference>
<dbReference type="GO" id="GO:0003993">
    <property type="term" value="F:acid phosphatase activity"/>
    <property type="evidence" value="ECO:0007669"/>
    <property type="project" value="TreeGrafter"/>
</dbReference>
<dbReference type="InterPro" id="IPR035679">
    <property type="entry name" value="MDP-1_euk"/>
</dbReference>
<evidence type="ECO:0000313" key="3">
    <source>
        <dbReference type="Proteomes" id="UP000250266"/>
    </source>
</evidence>
<dbReference type="FunFam" id="3.40.50.1000:FF:000155">
    <property type="entry name" value="Putative magnesium dependent phosphatase"/>
    <property type="match status" value="1"/>
</dbReference>
<name>A0A8E2EBZ6_9PEZI</name>
<dbReference type="AlphaFoldDB" id="A0A8E2EBZ6"/>
<dbReference type="InterPro" id="IPR010036">
    <property type="entry name" value="MDP_1_eu_arc"/>
</dbReference>
<dbReference type="InterPro" id="IPR010033">
    <property type="entry name" value="HAD_SF_ppase_IIIC"/>
</dbReference>
<dbReference type="Gene3D" id="3.40.50.1000">
    <property type="entry name" value="HAD superfamily/HAD-like"/>
    <property type="match status" value="1"/>
</dbReference>
<dbReference type="SUPFAM" id="SSF56784">
    <property type="entry name" value="HAD-like"/>
    <property type="match status" value="1"/>
</dbReference>
<reference evidence="2 3" key="1">
    <citation type="journal article" date="2016" name="Nat. Commun.">
        <title>Ectomycorrhizal ecology is imprinted in the genome of the dominant symbiotic fungus Cenococcum geophilum.</title>
        <authorList>
            <consortium name="DOE Joint Genome Institute"/>
            <person name="Peter M."/>
            <person name="Kohler A."/>
            <person name="Ohm R.A."/>
            <person name="Kuo A."/>
            <person name="Krutzmann J."/>
            <person name="Morin E."/>
            <person name="Arend M."/>
            <person name="Barry K.W."/>
            <person name="Binder M."/>
            <person name="Choi C."/>
            <person name="Clum A."/>
            <person name="Copeland A."/>
            <person name="Grisel N."/>
            <person name="Haridas S."/>
            <person name="Kipfer T."/>
            <person name="LaButti K."/>
            <person name="Lindquist E."/>
            <person name="Lipzen A."/>
            <person name="Maire R."/>
            <person name="Meier B."/>
            <person name="Mihaltcheva S."/>
            <person name="Molinier V."/>
            <person name="Murat C."/>
            <person name="Poggeler S."/>
            <person name="Quandt C.A."/>
            <person name="Sperisen C."/>
            <person name="Tritt A."/>
            <person name="Tisserant E."/>
            <person name="Crous P.W."/>
            <person name="Henrissat B."/>
            <person name="Nehls U."/>
            <person name="Egli S."/>
            <person name="Spatafora J.W."/>
            <person name="Grigoriev I.V."/>
            <person name="Martin F.M."/>
        </authorList>
    </citation>
    <scope>NUCLEOTIDE SEQUENCE [LARGE SCALE GENOMIC DNA]</scope>
    <source>
        <strain evidence="2 3">CBS 459.81</strain>
    </source>
</reference>
<evidence type="ECO:0000313" key="2">
    <source>
        <dbReference type="EMBL" id="OCK81186.1"/>
    </source>
</evidence>
<dbReference type="Proteomes" id="UP000250266">
    <property type="component" value="Unassembled WGS sequence"/>
</dbReference>
<dbReference type="InterPro" id="IPR023214">
    <property type="entry name" value="HAD_sf"/>
</dbReference>
<dbReference type="SFLD" id="SFLDG01131">
    <property type="entry name" value="C1.5.2:_MDP_Like"/>
    <property type="match status" value="1"/>
</dbReference>
<dbReference type="NCBIfam" id="TIGR01681">
    <property type="entry name" value="HAD-SF-IIIC"/>
    <property type="match status" value="1"/>
</dbReference>
<feature type="compositionally biased region" description="Low complexity" evidence="1">
    <location>
        <begin position="1"/>
        <end position="30"/>
    </location>
</feature>
<dbReference type="SFLD" id="SFLDS00003">
    <property type="entry name" value="Haloacid_Dehalogenase"/>
    <property type="match status" value="1"/>
</dbReference>
<sequence length="222" mass="24822">MPRQPPSSSSSSSTPVTTTTATHPTALSASPPWPSAFTDGLPLPKLIVFDLDYTLWPFWVDTHVTPPLKAQKGGEGKKVEDRYGEGFGFYGDVGEVLDMLRQKGIKIGAASRTSAPDLARDMLKLLRIPTSPSSPSKATSLKAIDFFDYLQIYPGSKVTHFERLKRESGVEYEEMLFFDDEARNRNVETLGVVMWLVRDGVSWEEVGRGVEGWRRRNKKLKN</sequence>
<feature type="region of interest" description="Disordered" evidence="1">
    <location>
        <begin position="1"/>
        <end position="32"/>
    </location>
</feature>
<dbReference type="PANTHER" id="PTHR17901:SF14">
    <property type="entry name" value="MAGNESIUM-DEPENDENT PHOSPHATASE 1"/>
    <property type="match status" value="1"/>
</dbReference>
<dbReference type="OrthoDB" id="2865258at2759"/>
<dbReference type="CDD" id="cd07501">
    <property type="entry name" value="HAD_MDP-1_like"/>
    <property type="match status" value="1"/>
</dbReference>
<accession>A0A8E2EBZ6</accession>